<dbReference type="EMBL" id="AMQN01013748">
    <property type="status" value="NOT_ANNOTATED_CDS"/>
    <property type="molecule type" value="Genomic_DNA"/>
</dbReference>
<dbReference type="HOGENOM" id="CLU_970595_0_0_1"/>
<feature type="region of interest" description="Disordered" evidence="1">
    <location>
        <begin position="229"/>
        <end position="255"/>
    </location>
</feature>
<sequence>MSDIMMSDMHCVNKEISQEEITPQFTILLQHRKITWKNHIQQYNWYNIINPETMKPEQERLVAVLKDTVSLLCKNSLTFEDQVQVQGVICITVDKQDVLVVPVHDSFGEAEWEPCVACGHAKDPPPEKQNSRKRNRRRRSRSGSLHPEEEQEEEEDEQQQRVKIKKEEGLEEDDGDDLILIEDDIKREPAYSNCDSMNSSYISGYMDNSQLTSITATEQSQNMSLNRQLQYSSGPLPNTPGRSPEGMPPASSDRPTQMHPWAILVVNFAFNPVTLNLVNGSIHLHDG</sequence>
<evidence type="ECO:0000313" key="3">
    <source>
        <dbReference type="EnsemblMetazoa" id="CapteP199592"/>
    </source>
</evidence>
<feature type="compositionally biased region" description="Basic residues" evidence="1">
    <location>
        <begin position="131"/>
        <end position="141"/>
    </location>
</feature>
<evidence type="ECO:0000256" key="1">
    <source>
        <dbReference type="SAM" id="MobiDB-lite"/>
    </source>
</evidence>
<organism evidence="2">
    <name type="scientific">Capitella teleta</name>
    <name type="common">Polychaete worm</name>
    <dbReference type="NCBI Taxonomy" id="283909"/>
    <lineage>
        <taxon>Eukaryota</taxon>
        <taxon>Metazoa</taxon>
        <taxon>Spiralia</taxon>
        <taxon>Lophotrochozoa</taxon>
        <taxon>Annelida</taxon>
        <taxon>Polychaeta</taxon>
        <taxon>Sedentaria</taxon>
        <taxon>Scolecida</taxon>
        <taxon>Capitellidae</taxon>
        <taxon>Capitella</taxon>
    </lineage>
</organism>
<keyword evidence="4" id="KW-1185">Reference proteome</keyword>
<name>R7TJ28_CAPTE</name>
<reference evidence="2 4" key="2">
    <citation type="journal article" date="2013" name="Nature">
        <title>Insights into bilaterian evolution from three spiralian genomes.</title>
        <authorList>
            <person name="Simakov O."/>
            <person name="Marletaz F."/>
            <person name="Cho S.J."/>
            <person name="Edsinger-Gonzales E."/>
            <person name="Havlak P."/>
            <person name="Hellsten U."/>
            <person name="Kuo D.H."/>
            <person name="Larsson T."/>
            <person name="Lv J."/>
            <person name="Arendt D."/>
            <person name="Savage R."/>
            <person name="Osoegawa K."/>
            <person name="de Jong P."/>
            <person name="Grimwood J."/>
            <person name="Chapman J.A."/>
            <person name="Shapiro H."/>
            <person name="Aerts A."/>
            <person name="Otillar R.P."/>
            <person name="Terry A.Y."/>
            <person name="Boore J.L."/>
            <person name="Grigoriev I.V."/>
            <person name="Lindberg D.R."/>
            <person name="Seaver E.C."/>
            <person name="Weisblat D.A."/>
            <person name="Putnam N.H."/>
            <person name="Rokhsar D.S."/>
        </authorList>
    </citation>
    <scope>NUCLEOTIDE SEQUENCE</scope>
    <source>
        <strain evidence="2 4">I ESC-2004</strain>
    </source>
</reference>
<evidence type="ECO:0000313" key="2">
    <source>
        <dbReference type="EMBL" id="ELT91556.1"/>
    </source>
</evidence>
<accession>R7TJ28</accession>
<proteinExistence type="predicted"/>
<dbReference type="EnsemblMetazoa" id="CapteT199592">
    <property type="protein sequence ID" value="CapteP199592"/>
    <property type="gene ID" value="CapteG199592"/>
</dbReference>
<gene>
    <name evidence="2" type="ORF">CAPTEDRAFT_199592</name>
</gene>
<dbReference type="Proteomes" id="UP000014760">
    <property type="component" value="Unassembled WGS sequence"/>
</dbReference>
<protein>
    <submittedName>
        <fullName evidence="2 3">Uncharacterized protein</fullName>
    </submittedName>
</protein>
<reference evidence="3" key="3">
    <citation type="submission" date="2015-06" db="UniProtKB">
        <authorList>
            <consortium name="EnsemblMetazoa"/>
        </authorList>
    </citation>
    <scope>IDENTIFICATION</scope>
</reference>
<dbReference type="EMBL" id="KB310448">
    <property type="protein sequence ID" value="ELT91556.1"/>
    <property type="molecule type" value="Genomic_DNA"/>
</dbReference>
<feature type="compositionally biased region" description="Basic and acidic residues" evidence="1">
    <location>
        <begin position="120"/>
        <end position="130"/>
    </location>
</feature>
<dbReference type="EMBL" id="AMQN01013749">
    <property type="status" value="NOT_ANNOTATED_CDS"/>
    <property type="molecule type" value="Genomic_DNA"/>
</dbReference>
<feature type="compositionally biased region" description="Acidic residues" evidence="1">
    <location>
        <begin position="169"/>
        <end position="178"/>
    </location>
</feature>
<feature type="region of interest" description="Disordered" evidence="1">
    <location>
        <begin position="118"/>
        <end position="178"/>
    </location>
</feature>
<reference evidence="4" key="1">
    <citation type="submission" date="2012-12" db="EMBL/GenBank/DDBJ databases">
        <authorList>
            <person name="Hellsten U."/>
            <person name="Grimwood J."/>
            <person name="Chapman J.A."/>
            <person name="Shapiro H."/>
            <person name="Aerts A."/>
            <person name="Otillar R.P."/>
            <person name="Terry A.Y."/>
            <person name="Boore J.L."/>
            <person name="Simakov O."/>
            <person name="Marletaz F."/>
            <person name="Cho S.-J."/>
            <person name="Edsinger-Gonzales E."/>
            <person name="Havlak P."/>
            <person name="Kuo D.-H."/>
            <person name="Larsson T."/>
            <person name="Lv J."/>
            <person name="Arendt D."/>
            <person name="Savage R."/>
            <person name="Osoegawa K."/>
            <person name="de Jong P."/>
            <person name="Lindberg D.R."/>
            <person name="Seaver E.C."/>
            <person name="Weisblat D.A."/>
            <person name="Putnam N.H."/>
            <person name="Grigoriev I.V."/>
            <person name="Rokhsar D.S."/>
        </authorList>
    </citation>
    <scope>NUCLEOTIDE SEQUENCE</scope>
    <source>
        <strain evidence="4">I ESC-2004</strain>
    </source>
</reference>
<dbReference type="AlphaFoldDB" id="R7TJ28"/>
<evidence type="ECO:0000313" key="4">
    <source>
        <dbReference type="Proteomes" id="UP000014760"/>
    </source>
</evidence>
<dbReference type="OrthoDB" id="6326174at2759"/>